<feature type="domain" description="Reverse transcriptase" evidence="1">
    <location>
        <begin position="339"/>
        <end position="582"/>
    </location>
</feature>
<dbReference type="PROSITE" id="PS50878">
    <property type="entry name" value="RT_POL"/>
    <property type="match status" value="1"/>
</dbReference>
<evidence type="ECO:0000313" key="3">
    <source>
        <dbReference type="Proteomes" id="UP001148838"/>
    </source>
</evidence>
<dbReference type="Pfam" id="PF00078">
    <property type="entry name" value="RVT_1"/>
    <property type="match status" value="1"/>
</dbReference>
<sequence length="740" mass="86038">MAKEAFNRKKSICGPLEKELRKRLATCFVWSVALYGAETWTLRRSEEKRIETFEIWIWSRMERVKKNDAETDQKEKKELAGLLAEKKLPTERCTGRNGERDKSSGRRRYRIIDDFKIYGSYEETKRKAENRKDWRMLGLQFICKDIVKKGSTENIPGIPFIGGTGIFGMQSAKYGFLKWFSETFETADDVESERNEIVDVPIAPFFRLIQDPDTFSFEADTSNLLNISAYAFFKGHQARVNVIKDENGDLLADSHSILNRWKNYFGQLLNIHRPNRNDQDEIQIETAEPFIPEPTLSEVEIAIENLKKYKSPGIDQIPAELIQEGGRTLFSEIYKLVLAIWEKEILPEQWKESIIVPIFKTGDKTNCSNFRGISLLLTSYKILSNILLRRLTPYVDEIIGDHQCGLRRNRSTIDKIFLYSTDIGEKWEYKGTVHQLFIDFKRRLTRETYSRVRIGQLLSDAFPIHCGLKQGDALSPLLFNFALEYAIRKVQDNRQDLELNGLHQLLVYADDVNMLGENPQTIRENAEILVEASKAIGLEANPEKTKYMIMSRDGNVVRNGTIKIGDLSFEEVEKFKYLGATRLRVFENKVLRKIFGAKRDEVTGEWRKLHNAELHALYSSPDIIRNITSTRLRWAGHVARMGESRNAYRVLVGRPEGKRPLGSPRRRWEDNIKMNLREVGYDGRDWINLDQSLTLLSREFQSRGTATVKEDEYEDVRWEGMDNIEECCDRVSRLWWVDKF</sequence>
<comment type="caution">
    <text evidence="2">The sequence shown here is derived from an EMBL/GenBank/DDBJ whole genome shotgun (WGS) entry which is preliminary data.</text>
</comment>
<name>A0ABQ8TGJ7_PERAM</name>
<organism evidence="2 3">
    <name type="scientific">Periplaneta americana</name>
    <name type="common">American cockroach</name>
    <name type="synonym">Blatta americana</name>
    <dbReference type="NCBI Taxonomy" id="6978"/>
    <lineage>
        <taxon>Eukaryota</taxon>
        <taxon>Metazoa</taxon>
        <taxon>Ecdysozoa</taxon>
        <taxon>Arthropoda</taxon>
        <taxon>Hexapoda</taxon>
        <taxon>Insecta</taxon>
        <taxon>Pterygota</taxon>
        <taxon>Neoptera</taxon>
        <taxon>Polyneoptera</taxon>
        <taxon>Dictyoptera</taxon>
        <taxon>Blattodea</taxon>
        <taxon>Blattoidea</taxon>
        <taxon>Blattidae</taxon>
        <taxon>Blattinae</taxon>
        <taxon>Periplaneta</taxon>
    </lineage>
</organism>
<dbReference type="PANTHER" id="PTHR47027">
    <property type="entry name" value="REVERSE TRANSCRIPTASE DOMAIN-CONTAINING PROTEIN"/>
    <property type="match status" value="1"/>
</dbReference>
<keyword evidence="3" id="KW-1185">Reference proteome</keyword>
<dbReference type="SUPFAM" id="SSF56672">
    <property type="entry name" value="DNA/RNA polymerases"/>
    <property type="match status" value="1"/>
</dbReference>
<accession>A0ABQ8TGJ7</accession>
<dbReference type="EMBL" id="JAJSOF020000011">
    <property type="protein sequence ID" value="KAJ4445236.1"/>
    <property type="molecule type" value="Genomic_DNA"/>
</dbReference>
<dbReference type="PANTHER" id="PTHR47027:SF20">
    <property type="entry name" value="REVERSE TRANSCRIPTASE-LIKE PROTEIN WITH RNA-DIRECTED DNA POLYMERASE DOMAIN"/>
    <property type="match status" value="1"/>
</dbReference>
<evidence type="ECO:0000259" key="1">
    <source>
        <dbReference type="PROSITE" id="PS50878"/>
    </source>
</evidence>
<gene>
    <name evidence="2" type="ORF">ANN_07037</name>
</gene>
<dbReference type="InterPro" id="IPR000477">
    <property type="entry name" value="RT_dom"/>
</dbReference>
<dbReference type="CDD" id="cd01650">
    <property type="entry name" value="RT_nLTR_like"/>
    <property type="match status" value="1"/>
</dbReference>
<dbReference type="Proteomes" id="UP001148838">
    <property type="component" value="Unassembled WGS sequence"/>
</dbReference>
<dbReference type="InterPro" id="IPR043502">
    <property type="entry name" value="DNA/RNA_pol_sf"/>
</dbReference>
<evidence type="ECO:0000313" key="2">
    <source>
        <dbReference type="EMBL" id="KAJ4445236.1"/>
    </source>
</evidence>
<proteinExistence type="predicted"/>
<protein>
    <recommendedName>
        <fullName evidence="1">Reverse transcriptase domain-containing protein</fullName>
    </recommendedName>
</protein>
<reference evidence="2 3" key="1">
    <citation type="journal article" date="2022" name="Allergy">
        <title>Genome assembly and annotation of Periplaneta americana reveal a comprehensive cockroach allergen profile.</title>
        <authorList>
            <person name="Wang L."/>
            <person name="Xiong Q."/>
            <person name="Saelim N."/>
            <person name="Wang L."/>
            <person name="Nong W."/>
            <person name="Wan A.T."/>
            <person name="Shi M."/>
            <person name="Liu X."/>
            <person name="Cao Q."/>
            <person name="Hui J.H.L."/>
            <person name="Sookrung N."/>
            <person name="Leung T.F."/>
            <person name="Tungtrongchitr A."/>
            <person name="Tsui S.K.W."/>
        </authorList>
    </citation>
    <scope>NUCLEOTIDE SEQUENCE [LARGE SCALE GENOMIC DNA]</scope>
    <source>
        <strain evidence="2">PWHHKU_190912</strain>
    </source>
</reference>